<comment type="pathway">
    <text evidence="2 11">Amino-acid biosynthesis; L-tryptophan biosynthesis; L-tryptophan from chorismate: step 5/5.</text>
</comment>
<keyword evidence="14" id="KW-1185">Reference proteome</keyword>
<evidence type="ECO:0000256" key="6">
    <source>
        <dbReference type="ARBA" id="ARBA00022822"/>
    </source>
</evidence>
<accession>A0ABU2DPR6</accession>
<evidence type="ECO:0000256" key="7">
    <source>
        <dbReference type="ARBA" id="ARBA00022898"/>
    </source>
</evidence>
<evidence type="ECO:0000313" key="13">
    <source>
        <dbReference type="EMBL" id="MDR8018507.1"/>
    </source>
</evidence>
<dbReference type="PANTHER" id="PTHR48077:SF3">
    <property type="entry name" value="TRYPTOPHAN SYNTHASE"/>
    <property type="match status" value="1"/>
</dbReference>
<evidence type="ECO:0000256" key="2">
    <source>
        <dbReference type="ARBA" id="ARBA00004733"/>
    </source>
</evidence>
<proteinExistence type="inferred from homology"/>
<dbReference type="InterPro" id="IPR001926">
    <property type="entry name" value="TrpB-like_PALP"/>
</dbReference>
<comment type="cofactor">
    <cofactor evidence="1 11">
        <name>pyridoxal 5'-phosphate</name>
        <dbReference type="ChEBI" id="CHEBI:597326"/>
    </cofactor>
</comment>
<dbReference type="InterPro" id="IPR036052">
    <property type="entry name" value="TrpB-like_PALP_sf"/>
</dbReference>
<evidence type="ECO:0000256" key="5">
    <source>
        <dbReference type="ARBA" id="ARBA00022605"/>
    </source>
</evidence>
<evidence type="ECO:0000256" key="10">
    <source>
        <dbReference type="ARBA" id="ARBA00049047"/>
    </source>
</evidence>
<keyword evidence="8 11" id="KW-0057">Aromatic amino acid biosynthesis</keyword>
<dbReference type="CDD" id="cd06446">
    <property type="entry name" value="Trp-synth_B"/>
    <property type="match status" value="1"/>
</dbReference>
<dbReference type="InterPro" id="IPR006654">
    <property type="entry name" value="Trp_synth_beta"/>
</dbReference>
<evidence type="ECO:0000313" key="14">
    <source>
        <dbReference type="Proteomes" id="UP001251870"/>
    </source>
</evidence>
<evidence type="ECO:0000256" key="11">
    <source>
        <dbReference type="HAMAP-Rule" id="MF_00133"/>
    </source>
</evidence>
<evidence type="ECO:0000256" key="4">
    <source>
        <dbReference type="ARBA" id="ARBA00011270"/>
    </source>
</evidence>
<keyword evidence="6 11" id="KW-0822">Tryptophan biosynthesis</keyword>
<dbReference type="SUPFAM" id="SSF53686">
    <property type="entry name" value="Tryptophan synthase beta subunit-like PLP-dependent enzymes"/>
    <property type="match status" value="1"/>
</dbReference>
<comment type="similarity">
    <text evidence="3 11">Belongs to the TrpB family.</text>
</comment>
<feature type="domain" description="Tryptophan synthase beta chain-like PALP" evidence="12">
    <location>
        <begin position="63"/>
        <end position="372"/>
    </location>
</feature>
<dbReference type="EC" id="4.2.1.20" evidence="11"/>
<dbReference type="HAMAP" id="MF_00133">
    <property type="entry name" value="Trp_synth_beta"/>
    <property type="match status" value="1"/>
</dbReference>
<feature type="modified residue" description="N6-(pyridoxal phosphate)lysine" evidence="11">
    <location>
        <position position="96"/>
    </location>
</feature>
<dbReference type="InterPro" id="IPR023026">
    <property type="entry name" value="Trp_synth_beta/beta-like"/>
</dbReference>
<evidence type="ECO:0000256" key="8">
    <source>
        <dbReference type="ARBA" id="ARBA00023141"/>
    </source>
</evidence>
<name>A0ABU2DPR6_9MICC</name>
<evidence type="ECO:0000256" key="9">
    <source>
        <dbReference type="ARBA" id="ARBA00023239"/>
    </source>
</evidence>
<dbReference type="PANTHER" id="PTHR48077">
    <property type="entry name" value="TRYPTOPHAN SYNTHASE-RELATED"/>
    <property type="match status" value="1"/>
</dbReference>
<comment type="subunit">
    <text evidence="4 11">Tetramer of two alpha and two beta chains.</text>
</comment>
<evidence type="ECO:0000256" key="1">
    <source>
        <dbReference type="ARBA" id="ARBA00001933"/>
    </source>
</evidence>
<keyword evidence="5 11" id="KW-0028">Amino-acid biosynthesis</keyword>
<comment type="caution">
    <text evidence="13">The sequence shown here is derived from an EMBL/GenBank/DDBJ whole genome shotgun (WGS) entry which is preliminary data.</text>
</comment>
<evidence type="ECO:0000259" key="12">
    <source>
        <dbReference type="Pfam" id="PF00291"/>
    </source>
</evidence>
<dbReference type="Gene3D" id="3.40.50.1100">
    <property type="match status" value="2"/>
</dbReference>
<dbReference type="Pfam" id="PF00291">
    <property type="entry name" value="PALP"/>
    <property type="match status" value="1"/>
</dbReference>
<dbReference type="PROSITE" id="PS00168">
    <property type="entry name" value="TRP_SYNTHASE_BETA"/>
    <property type="match status" value="1"/>
</dbReference>
<reference evidence="13 14" key="1">
    <citation type="submission" date="2023-09" db="EMBL/GenBank/DDBJ databases">
        <title>Description of three actinobacteria isolated from air of manufacturing shop in a pharmaceutical factory.</title>
        <authorList>
            <person name="Zhang D.-F."/>
        </authorList>
    </citation>
    <scope>NUCLEOTIDE SEQUENCE [LARGE SCALE GENOMIC DNA]</scope>
    <source>
        <strain evidence="13 14">LY-0111</strain>
    </source>
</reference>
<dbReference type="InterPro" id="IPR006653">
    <property type="entry name" value="Trp_synth_b_CS"/>
</dbReference>
<organism evidence="13 14">
    <name type="scientific">Nesterenkonia aerolata</name>
    <dbReference type="NCBI Taxonomy" id="3074079"/>
    <lineage>
        <taxon>Bacteria</taxon>
        <taxon>Bacillati</taxon>
        <taxon>Actinomycetota</taxon>
        <taxon>Actinomycetes</taxon>
        <taxon>Micrococcales</taxon>
        <taxon>Micrococcaceae</taxon>
        <taxon>Nesterenkonia</taxon>
    </lineage>
</organism>
<keyword evidence="9 11" id="KW-0456">Lyase</keyword>
<evidence type="ECO:0000256" key="3">
    <source>
        <dbReference type="ARBA" id="ARBA00009982"/>
    </source>
</evidence>
<dbReference type="PIRSF" id="PIRSF001413">
    <property type="entry name" value="Trp_syn_beta"/>
    <property type="match status" value="1"/>
</dbReference>
<keyword evidence="7 11" id="KW-0663">Pyridoxal phosphate</keyword>
<dbReference type="EMBL" id="JAVKGR010000002">
    <property type="protein sequence ID" value="MDR8018507.1"/>
    <property type="molecule type" value="Genomic_DNA"/>
</dbReference>
<dbReference type="Proteomes" id="UP001251870">
    <property type="component" value="Unassembled WGS sequence"/>
</dbReference>
<comment type="function">
    <text evidence="11">The beta subunit is responsible for the synthesis of L-tryptophan from indole and L-serine.</text>
</comment>
<gene>
    <name evidence="11 13" type="primary">trpB</name>
    <name evidence="13" type="ORF">RIL96_02860</name>
</gene>
<sequence length="443" mass="47120">MSETAFESYRDATGPYFGRFGGRWMPESLVAALDELEEAFLAARGDESFEAEYRRLCRDYTGRPSILTEVPRFAGEFGAARMFLKREDLNHTGSHKINNVLGQALIAKRMGKTRLIAETGAGQHGVATATAAALMGMECVIYMGAEDTRRQALNVARMNLLGASVVPVEHGAQTLKDAINEALRDWVASVETTHYLLGTVAGPHPFPAMVRHFHQVIGDEAREQLLETAGRLPDAVAACVGGGSNAIGIFHAFLDDASVQLYGFEAGGEGVETGRHAAAITLGRSGVLHGARSFLMQDEDGQTVDSHSISAGLDYPSVGPEHAHLADVGRVTYEPVTDAECMNAFEALCRTEGIIPAIESAHALAGAARLSAAWTAEDADAAGQRIILISLSGRGDKDVATAAEWFRLMPGQENDPTEAEADVDIDAAVDAEVEAAPETGVQA</sequence>
<dbReference type="RefSeq" id="WP_310547500.1">
    <property type="nucleotide sequence ID" value="NZ_JAVKGR010000002.1"/>
</dbReference>
<protein>
    <recommendedName>
        <fullName evidence="11">Tryptophan synthase beta chain</fullName>
        <ecNumber evidence="11">4.2.1.20</ecNumber>
    </recommendedName>
</protein>
<dbReference type="NCBIfam" id="TIGR00263">
    <property type="entry name" value="trpB"/>
    <property type="match status" value="1"/>
</dbReference>
<comment type="catalytic activity">
    <reaction evidence="10 11">
        <text>(1S,2R)-1-C-(indol-3-yl)glycerol 3-phosphate + L-serine = D-glyceraldehyde 3-phosphate + L-tryptophan + H2O</text>
        <dbReference type="Rhea" id="RHEA:10532"/>
        <dbReference type="ChEBI" id="CHEBI:15377"/>
        <dbReference type="ChEBI" id="CHEBI:33384"/>
        <dbReference type="ChEBI" id="CHEBI:57912"/>
        <dbReference type="ChEBI" id="CHEBI:58866"/>
        <dbReference type="ChEBI" id="CHEBI:59776"/>
        <dbReference type="EC" id="4.2.1.20"/>
    </reaction>
</comment>
<dbReference type="GO" id="GO:0004834">
    <property type="term" value="F:tryptophan synthase activity"/>
    <property type="evidence" value="ECO:0007669"/>
    <property type="project" value="UniProtKB-EC"/>
</dbReference>